<organism evidence="6 7">
    <name type="scientific">Kriegella aquimaris</name>
    <dbReference type="NCBI Taxonomy" id="192904"/>
    <lineage>
        <taxon>Bacteria</taxon>
        <taxon>Pseudomonadati</taxon>
        <taxon>Bacteroidota</taxon>
        <taxon>Flavobacteriia</taxon>
        <taxon>Flavobacteriales</taxon>
        <taxon>Flavobacteriaceae</taxon>
        <taxon>Kriegella</taxon>
    </lineage>
</organism>
<evidence type="ECO:0000313" key="6">
    <source>
        <dbReference type="EMBL" id="SDL43430.1"/>
    </source>
</evidence>
<feature type="domain" description="BD-FAE-like" evidence="5">
    <location>
        <begin position="38"/>
        <end position="150"/>
    </location>
</feature>
<proteinExistence type="inferred from homology"/>
<keyword evidence="3" id="KW-0732">Signal</keyword>
<evidence type="ECO:0000256" key="1">
    <source>
        <dbReference type="ARBA" id="ARBA00010515"/>
    </source>
</evidence>
<keyword evidence="2" id="KW-0378">Hydrolase</keyword>
<evidence type="ECO:0000313" key="7">
    <source>
        <dbReference type="Proteomes" id="UP000199440"/>
    </source>
</evidence>
<dbReference type="InterPro" id="IPR049492">
    <property type="entry name" value="BD-FAE-like_dom"/>
</dbReference>
<evidence type="ECO:0000259" key="4">
    <source>
        <dbReference type="Pfam" id="PF01738"/>
    </source>
</evidence>
<evidence type="ECO:0000256" key="2">
    <source>
        <dbReference type="ARBA" id="ARBA00022801"/>
    </source>
</evidence>
<dbReference type="SUPFAM" id="SSF53474">
    <property type="entry name" value="alpha/beta-Hydrolases"/>
    <property type="match status" value="1"/>
</dbReference>
<feature type="signal peptide" evidence="3">
    <location>
        <begin position="1"/>
        <end position="22"/>
    </location>
</feature>
<comment type="similarity">
    <text evidence="1">Belongs to the 'GDXG' lipolytic enzyme family.</text>
</comment>
<reference evidence="6 7" key="1">
    <citation type="submission" date="2016-10" db="EMBL/GenBank/DDBJ databases">
        <authorList>
            <person name="de Groot N.N."/>
        </authorList>
    </citation>
    <scope>NUCLEOTIDE SEQUENCE [LARGE SCALE GENOMIC DNA]</scope>
    <source>
        <strain evidence="6 7">DSM 19886</strain>
    </source>
</reference>
<dbReference type="Proteomes" id="UP000199440">
    <property type="component" value="Unassembled WGS sequence"/>
</dbReference>
<protein>
    <submittedName>
        <fullName evidence="6">Acetyl esterase/lipase</fullName>
    </submittedName>
</protein>
<dbReference type="EMBL" id="FNGV01000001">
    <property type="protein sequence ID" value="SDL43430.1"/>
    <property type="molecule type" value="Genomic_DNA"/>
</dbReference>
<accession>A0A1G9K0H9</accession>
<evidence type="ECO:0000256" key="3">
    <source>
        <dbReference type="SAM" id="SignalP"/>
    </source>
</evidence>
<dbReference type="STRING" id="192904.SAMN04488514_101794"/>
<dbReference type="GO" id="GO:0004806">
    <property type="term" value="F:triacylglycerol lipase activity"/>
    <property type="evidence" value="ECO:0007669"/>
    <property type="project" value="TreeGrafter"/>
</dbReference>
<gene>
    <name evidence="6" type="ORF">SAMN04488514_101794</name>
</gene>
<dbReference type="OrthoDB" id="9796689at2"/>
<dbReference type="Pfam" id="PF01738">
    <property type="entry name" value="DLH"/>
    <property type="match status" value="1"/>
</dbReference>
<dbReference type="InterPro" id="IPR029058">
    <property type="entry name" value="AB_hydrolase_fold"/>
</dbReference>
<name>A0A1G9K0H9_9FLAO</name>
<dbReference type="InterPro" id="IPR050300">
    <property type="entry name" value="GDXG_lipolytic_enzyme"/>
</dbReference>
<dbReference type="Pfam" id="PF20434">
    <property type="entry name" value="BD-FAE"/>
    <property type="match status" value="1"/>
</dbReference>
<dbReference type="InterPro" id="IPR002925">
    <property type="entry name" value="Dienelactn_hydro"/>
</dbReference>
<dbReference type="PANTHER" id="PTHR48081">
    <property type="entry name" value="AB HYDROLASE SUPERFAMILY PROTEIN C4A8.06C"/>
    <property type="match status" value="1"/>
</dbReference>
<feature type="domain" description="Dienelactone hydrolase" evidence="4">
    <location>
        <begin position="192"/>
        <end position="258"/>
    </location>
</feature>
<dbReference type="Gene3D" id="3.40.50.1820">
    <property type="entry name" value="alpha/beta hydrolase"/>
    <property type="match status" value="1"/>
</dbReference>
<dbReference type="AlphaFoldDB" id="A0A1G9K0H9"/>
<evidence type="ECO:0000259" key="5">
    <source>
        <dbReference type="Pfam" id="PF20434"/>
    </source>
</evidence>
<dbReference type="RefSeq" id="WP_089885460.1">
    <property type="nucleotide sequence ID" value="NZ_FNGV01000001.1"/>
</dbReference>
<dbReference type="PANTHER" id="PTHR48081:SF30">
    <property type="entry name" value="ACETYL-HYDROLASE LIPR-RELATED"/>
    <property type="match status" value="1"/>
</dbReference>
<sequence>MLKTHFVALIFTLVLSSSICFAQEQVLYKKIDTTALFLEVYKPPHFDAAKKYPALIFFFGGGWNGGSRSQFLEHAKYFSKRGLVCFLADYRTASKNKTTPFVAVEDANSAIRFVRKNASKFGVDADKIIASGGSAGGHLAAATALTTAYNATTDDLSIDCIPNALVLFNPVIDNGPGGYGYERIGSAYKSFSPLHNIQKGAPPTIIFLGTKDNLIPVATAVYYKTVMEKVGSICKLELYEGQGHGFFNYKNKTYYDKTVLAADAFLQELGYLTDTPKVNIN</sequence>
<feature type="chain" id="PRO_5011770356" evidence="3">
    <location>
        <begin position="23"/>
        <end position="281"/>
    </location>
</feature>
<keyword evidence="7" id="KW-1185">Reference proteome</keyword>